<sequence length="209" mass="23596">MEKTIGVLALQGSFNEHIECLKKCVDEKGYNIEVLTVKTIEQLLKCDSLVIPGGESTTISQIAERTGLYDHLYKFVRTEGKSVWGTCAGMIFLARDVRNQANLLKPLGALDVAVDRNAFGRQLDSFVSDCDFSFWGTQEDSFSAVFIRAPIVSEIYNNERVQVLHKVEKNGQEYIVAVRQGKILGTSFHPELGSDIRFHNWFIEEFVLK</sequence>
<accession>G8JVJ5</accession>
<dbReference type="GO" id="GO:0005829">
    <property type="term" value="C:cytosol"/>
    <property type="evidence" value="ECO:0007669"/>
    <property type="project" value="TreeGrafter"/>
</dbReference>
<dbReference type="EC" id="3.5.1.2" evidence="2"/>
<dbReference type="AlphaFoldDB" id="G8JVJ5"/>
<proteinExistence type="inferred from homology"/>
<dbReference type="SUPFAM" id="SSF52317">
    <property type="entry name" value="Class I glutamine amidotransferase-like"/>
    <property type="match status" value="1"/>
</dbReference>
<dbReference type="eggNOG" id="KOG3210">
    <property type="taxonomic scope" value="Eukaryota"/>
</dbReference>
<dbReference type="GO" id="GO:0008614">
    <property type="term" value="P:pyridoxine metabolic process"/>
    <property type="evidence" value="ECO:0007669"/>
    <property type="project" value="TreeGrafter"/>
</dbReference>
<dbReference type="HAMAP" id="MF_01615">
    <property type="entry name" value="PdxT"/>
    <property type="match status" value="1"/>
</dbReference>
<dbReference type="PIRSF" id="PIRSF005639">
    <property type="entry name" value="Glut_amidoT_SNO"/>
    <property type="match status" value="1"/>
</dbReference>
<dbReference type="NCBIfam" id="TIGR03800">
    <property type="entry name" value="PLP_synth_Pdx2"/>
    <property type="match status" value="1"/>
</dbReference>
<feature type="binding site" evidence="9">
    <location>
        <begin position="147"/>
        <end position="148"/>
    </location>
    <ligand>
        <name>L-glutamine</name>
        <dbReference type="ChEBI" id="CHEBI:58359"/>
    </ligand>
</feature>
<dbReference type="PROSITE" id="PS51273">
    <property type="entry name" value="GATASE_TYPE_1"/>
    <property type="match status" value="1"/>
</dbReference>
<dbReference type="OrthoDB" id="2039at2759"/>
<evidence type="ECO:0000256" key="8">
    <source>
        <dbReference type="PIRSR" id="PIRSR005639-1"/>
    </source>
</evidence>
<evidence type="ECO:0000256" key="5">
    <source>
        <dbReference type="ARBA" id="ARBA00022962"/>
    </source>
</evidence>
<dbReference type="PROSITE" id="PS51130">
    <property type="entry name" value="PDXT_SNO_2"/>
    <property type="match status" value="1"/>
</dbReference>
<keyword evidence="3" id="KW-0378">Hydrolase</keyword>
<dbReference type="InterPro" id="IPR021196">
    <property type="entry name" value="PdxT/SNO_CS"/>
</dbReference>
<dbReference type="OMA" id="GMIMLAD"/>
<feature type="active site" description="Charge relay system" evidence="8">
    <location>
        <position position="191"/>
    </location>
</feature>
<evidence type="ECO:0000256" key="6">
    <source>
        <dbReference type="ARBA" id="ARBA00023239"/>
    </source>
</evidence>
<gene>
    <name evidence="10" type="ordered locus">Ecym_7001</name>
</gene>
<dbReference type="KEGG" id="erc:Ecym_7001"/>
<dbReference type="InterPro" id="IPR029062">
    <property type="entry name" value="Class_I_gatase-like"/>
</dbReference>
<dbReference type="InParanoid" id="G8JVJ5"/>
<dbReference type="Gene3D" id="3.40.50.880">
    <property type="match status" value="1"/>
</dbReference>
<evidence type="ECO:0000313" key="11">
    <source>
        <dbReference type="Proteomes" id="UP000006790"/>
    </source>
</evidence>
<dbReference type="GO" id="GO:0004359">
    <property type="term" value="F:glutaminase activity"/>
    <property type="evidence" value="ECO:0007669"/>
    <property type="project" value="UniProtKB-EC"/>
</dbReference>
<dbReference type="GO" id="GO:0042823">
    <property type="term" value="P:pyridoxal phosphate biosynthetic process"/>
    <property type="evidence" value="ECO:0007669"/>
    <property type="project" value="InterPro"/>
</dbReference>
<dbReference type="InterPro" id="IPR002161">
    <property type="entry name" value="PdxT/SNO"/>
</dbReference>
<dbReference type="GO" id="GO:1903600">
    <property type="term" value="C:glutaminase complex"/>
    <property type="evidence" value="ECO:0007669"/>
    <property type="project" value="TreeGrafter"/>
</dbReference>
<protein>
    <recommendedName>
        <fullName evidence="2">glutaminase</fullName>
        <ecNumber evidence="2">3.5.1.2</ecNumber>
    </recommendedName>
</protein>
<dbReference type="FunFam" id="3.40.50.880:FF:000010">
    <property type="entry name" value="uncharacterized protein LOC100176842 isoform X2"/>
    <property type="match status" value="1"/>
</dbReference>
<evidence type="ECO:0000256" key="2">
    <source>
        <dbReference type="ARBA" id="ARBA00012918"/>
    </source>
</evidence>
<dbReference type="CDD" id="cd01749">
    <property type="entry name" value="GATase1_PB"/>
    <property type="match status" value="1"/>
</dbReference>
<comment type="catalytic activity">
    <reaction evidence="7">
        <text>L-glutamine + H2O = L-glutamate + NH4(+)</text>
        <dbReference type="Rhea" id="RHEA:15889"/>
        <dbReference type="ChEBI" id="CHEBI:15377"/>
        <dbReference type="ChEBI" id="CHEBI:28938"/>
        <dbReference type="ChEBI" id="CHEBI:29985"/>
        <dbReference type="ChEBI" id="CHEBI:58359"/>
        <dbReference type="EC" id="3.5.1.2"/>
    </reaction>
</comment>
<keyword evidence="11" id="KW-1185">Reference proteome</keyword>
<dbReference type="FunCoup" id="G8JVJ5">
    <property type="interactions" value="200"/>
</dbReference>
<feature type="active site" description="Nucleophile" evidence="8">
    <location>
        <position position="87"/>
    </location>
</feature>
<reference evidence="11" key="1">
    <citation type="journal article" date="2012" name="G3 (Bethesda)">
        <title>Pichia sorbitophila, an interspecies yeast hybrid reveals early steps of genome resolution following polyploidization.</title>
        <authorList>
            <person name="Leh Louis V."/>
            <person name="Despons L."/>
            <person name="Friedrich A."/>
            <person name="Martin T."/>
            <person name="Durrens P."/>
            <person name="Casaregola S."/>
            <person name="Neuveglise C."/>
            <person name="Fairhead C."/>
            <person name="Marck C."/>
            <person name="Cruz J.A."/>
            <person name="Straub M.L."/>
            <person name="Kugler V."/>
            <person name="Sacerdot C."/>
            <person name="Uzunov Z."/>
            <person name="Thierry A."/>
            <person name="Weiss S."/>
            <person name="Bleykasten C."/>
            <person name="De Montigny J."/>
            <person name="Jacques N."/>
            <person name="Jung P."/>
            <person name="Lemaire M."/>
            <person name="Mallet S."/>
            <person name="Morel G."/>
            <person name="Richard G.F."/>
            <person name="Sarkar A."/>
            <person name="Savel G."/>
            <person name="Schacherer J."/>
            <person name="Seret M.L."/>
            <person name="Talla E."/>
            <person name="Samson G."/>
            <person name="Jubin C."/>
            <person name="Poulain J."/>
            <person name="Vacherie B."/>
            <person name="Barbe V."/>
            <person name="Pelletier E."/>
            <person name="Sherman D.J."/>
            <person name="Westhof E."/>
            <person name="Weissenbach J."/>
            <person name="Baret P.V."/>
            <person name="Wincker P."/>
            <person name="Gaillardin C."/>
            <person name="Dujon B."/>
            <person name="Souciet J.L."/>
        </authorList>
    </citation>
    <scope>NUCLEOTIDE SEQUENCE [LARGE SCALE GENOMIC DNA]</scope>
    <source>
        <strain evidence="11">CBS 270.75 / DBVPG 7215 / KCTC 17166 / NRRL Y-17582</strain>
    </source>
</reference>
<evidence type="ECO:0000256" key="9">
    <source>
        <dbReference type="PIRSR" id="PIRSR005639-2"/>
    </source>
</evidence>
<feature type="binding site" evidence="9">
    <location>
        <position position="116"/>
    </location>
    <ligand>
        <name>L-glutamine</name>
        <dbReference type="ChEBI" id="CHEBI:58359"/>
    </ligand>
</feature>
<dbReference type="HOGENOM" id="CLU_069674_0_1_1"/>
<dbReference type="EMBL" id="CP002503">
    <property type="protein sequence ID" value="AET40860.1"/>
    <property type="molecule type" value="Genomic_DNA"/>
</dbReference>
<feature type="binding site" evidence="9">
    <location>
        <begin position="54"/>
        <end position="56"/>
    </location>
    <ligand>
        <name>L-glutamine</name>
        <dbReference type="ChEBI" id="CHEBI:58359"/>
    </ligand>
</feature>
<keyword evidence="4" id="KW-0663">Pyridoxal phosphate</keyword>
<keyword evidence="6" id="KW-0456">Lyase</keyword>
<dbReference type="RefSeq" id="XP_003647677.1">
    <property type="nucleotide sequence ID" value="XM_003647629.1"/>
</dbReference>
<evidence type="ECO:0000313" key="10">
    <source>
        <dbReference type="EMBL" id="AET40860.1"/>
    </source>
</evidence>
<dbReference type="GO" id="GO:0016829">
    <property type="term" value="F:lyase activity"/>
    <property type="evidence" value="ECO:0007669"/>
    <property type="project" value="UniProtKB-KW"/>
</dbReference>
<dbReference type="Pfam" id="PF01174">
    <property type="entry name" value="SNO"/>
    <property type="match status" value="1"/>
</dbReference>
<dbReference type="PANTHER" id="PTHR31559">
    <property type="entry name" value="PYRIDOXAL 5'-PHOSPHATE SYNTHASE SUBUNIT SNO"/>
    <property type="match status" value="1"/>
</dbReference>
<dbReference type="Proteomes" id="UP000006790">
    <property type="component" value="Chromosome 7"/>
</dbReference>
<organism evidence="10 11">
    <name type="scientific">Eremothecium cymbalariae (strain CBS 270.75 / DBVPG 7215 / KCTC 17166 / NRRL Y-17582)</name>
    <name type="common">Yeast</name>
    <dbReference type="NCBI Taxonomy" id="931890"/>
    <lineage>
        <taxon>Eukaryota</taxon>
        <taxon>Fungi</taxon>
        <taxon>Dikarya</taxon>
        <taxon>Ascomycota</taxon>
        <taxon>Saccharomycotina</taxon>
        <taxon>Saccharomycetes</taxon>
        <taxon>Saccharomycetales</taxon>
        <taxon>Saccharomycetaceae</taxon>
        <taxon>Eremothecium</taxon>
    </lineage>
</organism>
<dbReference type="PANTHER" id="PTHR31559:SF0">
    <property type="entry name" value="PYRIDOXAL 5'-PHOSPHATE SYNTHASE SUBUNIT SNO1-RELATED"/>
    <property type="match status" value="1"/>
</dbReference>
<feature type="active site" description="Charge relay system" evidence="8">
    <location>
        <position position="189"/>
    </location>
</feature>
<evidence type="ECO:0000256" key="4">
    <source>
        <dbReference type="ARBA" id="ARBA00022898"/>
    </source>
</evidence>
<keyword evidence="5" id="KW-0315">Glutamine amidotransferase</keyword>
<dbReference type="STRING" id="931890.G8JVJ5"/>
<evidence type="ECO:0000256" key="7">
    <source>
        <dbReference type="ARBA" id="ARBA00049534"/>
    </source>
</evidence>
<dbReference type="PROSITE" id="PS01236">
    <property type="entry name" value="PDXT_SNO_1"/>
    <property type="match status" value="1"/>
</dbReference>
<comment type="similarity">
    <text evidence="1">Belongs to the glutaminase PdxT/SNO family.</text>
</comment>
<name>G8JVJ5_ERECY</name>
<evidence type="ECO:0000256" key="1">
    <source>
        <dbReference type="ARBA" id="ARBA00008345"/>
    </source>
</evidence>
<dbReference type="GeneID" id="11469816"/>
<evidence type="ECO:0000256" key="3">
    <source>
        <dbReference type="ARBA" id="ARBA00022801"/>
    </source>
</evidence>